<sequence>MGIALLAIADLWSPLQSLATRWMPARRPSRGDSSDAAAGLRYVAIRPACTARTAGSPAPTTSPSTAATPARPLRVVRVVDRQGSQRGCANRVVISGRMADVCAELERLAALEAAETGSGTHRPSHLH</sequence>
<evidence type="ECO:0000313" key="2">
    <source>
        <dbReference type="EMBL" id="QFZ85880.1"/>
    </source>
</evidence>
<proteinExistence type="predicted"/>
<dbReference type="Proteomes" id="UP000326780">
    <property type="component" value="Chromosome"/>
</dbReference>
<dbReference type="AlphaFoldDB" id="A0A5Q0M7V1"/>
<gene>
    <name evidence="2" type="ORF">GFK26_25470</name>
</gene>
<protein>
    <submittedName>
        <fullName evidence="2">Uncharacterized protein</fullName>
    </submittedName>
</protein>
<feature type="region of interest" description="Disordered" evidence="1">
    <location>
        <begin position="51"/>
        <end position="72"/>
    </location>
</feature>
<dbReference type="RefSeq" id="WP_153284415.1">
    <property type="nucleotide sequence ID" value="NZ_CP045644.1"/>
</dbReference>
<reference evidence="2 3" key="1">
    <citation type="submission" date="2019-10" db="EMBL/GenBank/DDBJ databases">
        <title>Complete genome sequence of Variovorax paradoxus 5C-2.</title>
        <authorList>
            <person name="Gogoleva N.E."/>
            <person name="Balkin A.S."/>
        </authorList>
    </citation>
    <scope>NUCLEOTIDE SEQUENCE [LARGE SCALE GENOMIC DNA]</scope>
    <source>
        <strain evidence="2 3">5C-2</strain>
    </source>
</reference>
<name>A0A5Q0M7V1_VARPD</name>
<dbReference type="EMBL" id="CP045644">
    <property type="protein sequence ID" value="QFZ85880.1"/>
    <property type="molecule type" value="Genomic_DNA"/>
</dbReference>
<evidence type="ECO:0000256" key="1">
    <source>
        <dbReference type="SAM" id="MobiDB-lite"/>
    </source>
</evidence>
<evidence type="ECO:0000313" key="3">
    <source>
        <dbReference type="Proteomes" id="UP000326780"/>
    </source>
</evidence>
<accession>A0A5Q0M7V1</accession>
<organism evidence="2 3">
    <name type="scientific">Variovorax paradoxus</name>
    <dbReference type="NCBI Taxonomy" id="34073"/>
    <lineage>
        <taxon>Bacteria</taxon>
        <taxon>Pseudomonadati</taxon>
        <taxon>Pseudomonadota</taxon>
        <taxon>Betaproteobacteria</taxon>
        <taxon>Burkholderiales</taxon>
        <taxon>Comamonadaceae</taxon>
        <taxon>Variovorax</taxon>
    </lineage>
</organism>